<dbReference type="EMBL" id="WJXA01000003">
    <property type="protein sequence ID" value="KAF7149217.1"/>
    <property type="molecule type" value="Genomic_DNA"/>
</dbReference>
<accession>A0A834LT11</accession>
<organism evidence="3 4">
    <name type="scientific">Rhododendron simsii</name>
    <name type="common">Sims's rhododendron</name>
    <dbReference type="NCBI Taxonomy" id="118357"/>
    <lineage>
        <taxon>Eukaryota</taxon>
        <taxon>Viridiplantae</taxon>
        <taxon>Streptophyta</taxon>
        <taxon>Embryophyta</taxon>
        <taxon>Tracheophyta</taxon>
        <taxon>Spermatophyta</taxon>
        <taxon>Magnoliopsida</taxon>
        <taxon>eudicotyledons</taxon>
        <taxon>Gunneridae</taxon>
        <taxon>Pentapetalae</taxon>
        <taxon>asterids</taxon>
        <taxon>Ericales</taxon>
        <taxon>Ericaceae</taxon>
        <taxon>Ericoideae</taxon>
        <taxon>Rhodoreae</taxon>
        <taxon>Rhododendron</taxon>
    </lineage>
</organism>
<name>A0A834LT11_RHOSS</name>
<feature type="domain" description="Glycosyl transferase CAP10" evidence="2">
    <location>
        <begin position="338"/>
        <end position="551"/>
    </location>
</feature>
<feature type="region of interest" description="Disordered" evidence="1">
    <location>
        <begin position="143"/>
        <end position="165"/>
    </location>
</feature>
<evidence type="ECO:0000256" key="1">
    <source>
        <dbReference type="SAM" id="MobiDB-lite"/>
    </source>
</evidence>
<dbReference type="Pfam" id="PF05686">
    <property type="entry name" value="Glyco_transf_90"/>
    <property type="match status" value="2"/>
</dbReference>
<keyword evidence="4" id="KW-1185">Reference proteome</keyword>
<comment type="caution">
    <text evidence="3">The sequence shown here is derived from an EMBL/GenBank/DDBJ whole genome shotgun (WGS) entry which is preliminary data.</text>
</comment>
<feature type="region of interest" description="Disordered" evidence="1">
    <location>
        <begin position="21"/>
        <end position="57"/>
    </location>
</feature>
<sequence>MPSLKTMPSVLVQLLPPSLSTTSIPTTPPTAPSSVSPNDLHPHHSVHHSPPSPPSSVPNDEGMYVLVGLGFYSQRLLTSVLVVARQKWRALMENICNPIQFQDIPLPTPSLGASQMNWSRDDIYSQVIPTKEWHGRVLGCGSGPTPKSSGSTCSASPRFNVADEEERMRDKEIIHKLEDMVHVQAVEMSTLKEQVAEMCTFFMMRHMSEVSGLQSIARNTPLKTIQIPLNCTSLGNRTRNCPASYYPKNFFRRDDQEGGSTATATCPDYFRWIYEDLRPWRETGITAEMVESAWPLSHFRLVIVDGRAYVDRHRMARQTSDVFTQWGILQLLRRYPGKLPDLDLMFSVDDKPIIKSEDYNATTPPPLFRFCGDDDTVDIVFPDWSFWGWGNPRTSVSRMELMRCNVSDKQDWGAHLYKQDWNKEKAEGYKQSNQASQCTHRYKIYVEGIGWSVSEKYILACNSVALLVKSRYYDFFSRGLMPMHHYWPINDQGDKCRSIKFAVEWGNSHEQEAQDIAKAGSNFIREDLKMDHVYDYMFHVLNEYAKLLRYKPTIPPRALEICSETYSCTRVGVHKMFLTESLVKGPTDVSPCNMPPPHDALAFLALLERKVNAVSRSIARNTPLKTIQIPLNCTSLGNRTRNCPANYYPKNFFRRDDQEGGSTATATCPDYFRWIYEDLRPWRETGITAEMVERAWPASYFRVVIVDGRAYVDRHKMSPQTTDVFTLWGILQLLRRYPGKLPDLDLMFSVADRPVIKSEEYNATTPPPLFRFCGDDDTVNIVFPDWSFWGWAETNIKPWEELLEEIKQEDTRKRWMDKEAYAFWRGNPRTSASRMELMRCNVSDKQDWGAHLYKQDWNKEKWEGYKQSNQASQCTHRYKIYVEGIGWSVSEKYILACNSVALMVKSRYYDFFSRGLMPMHHYWPINDQGDKCRSIKFAVEWGNSHEQEAQDIAKAGSNFIREDLKMDHVYDYMFHVLSEYAKLLRYKPTIPPRALEICSETLSCTRVGVHKTFLMESMVKGPTDVSPCNMPPPYDALEFQALLERKANAVSQVELWEKKYWENQTKNN</sequence>
<gene>
    <name evidence="3" type="ORF">RHSIM_Rhsim03G0184000</name>
</gene>
<proteinExistence type="predicted"/>
<feature type="compositionally biased region" description="Low complexity" evidence="1">
    <location>
        <begin position="143"/>
        <end position="154"/>
    </location>
</feature>
<feature type="domain" description="Glycosyl transferase CAP10" evidence="2">
    <location>
        <begin position="740"/>
        <end position="987"/>
    </location>
</feature>
<dbReference type="InterPro" id="IPR006598">
    <property type="entry name" value="CAP10"/>
</dbReference>
<dbReference type="SMART" id="SM00672">
    <property type="entry name" value="CAP10"/>
    <property type="match status" value="2"/>
</dbReference>
<dbReference type="OrthoDB" id="202415at2759"/>
<dbReference type="InterPro" id="IPR051091">
    <property type="entry name" value="O-Glucosyltr/Glycosyltrsf_90"/>
</dbReference>
<dbReference type="AlphaFoldDB" id="A0A834LT11"/>
<reference evidence="3" key="1">
    <citation type="submission" date="2019-11" db="EMBL/GenBank/DDBJ databases">
        <authorList>
            <person name="Liu Y."/>
            <person name="Hou J."/>
            <person name="Li T.-Q."/>
            <person name="Guan C.-H."/>
            <person name="Wu X."/>
            <person name="Wu H.-Z."/>
            <person name="Ling F."/>
            <person name="Zhang R."/>
            <person name="Shi X.-G."/>
            <person name="Ren J.-P."/>
            <person name="Chen E.-F."/>
            <person name="Sun J.-M."/>
        </authorList>
    </citation>
    <scope>NUCLEOTIDE SEQUENCE</scope>
    <source>
        <strain evidence="3">Adult_tree_wgs_1</strain>
        <tissue evidence="3">Leaves</tissue>
    </source>
</reference>
<dbReference type="PANTHER" id="PTHR12203">
    <property type="entry name" value="KDEL LYS-ASP-GLU-LEU CONTAINING - RELATED"/>
    <property type="match status" value="1"/>
</dbReference>
<evidence type="ECO:0000313" key="4">
    <source>
        <dbReference type="Proteomes" id="UP000626092"/>
    </source>
</evidence>
<protein>
    <recommendedName>
        <fullName evidence="2">Glycosyl transferase CAP10 domain-containing protein</fullName>
    </recommendedName>
</protein>
<dbReference type="PANTHER" id="PTHR12203:SF99">
    <property type="entry name" value="OS04G0534100 PROTEIN"/>
    <property type="match status" value="1"/>
</dbReference>
<dbReference type="Proteomes" id="UP000626092">
    <property type="component" value="Unassembled WGS sequence"/>
</dbReference>
<evidence type="ECO:0000313" key="3">
    <source>
        <dbReference type="EMBL" id="KAF7149217.1"/>
    </source>
</evidence>
<evidence type="ECO:0000259" key="2">
    <source>
        <dbReference type="SMART" id="SM00672"/>
    </source>
</evidence>